<evidence type="ECO:0000313" key="3">
    <source>
        <dbReference type="Proteomes" id="UP001169006"/>
    </source>
</evidence>
<reference evidence="2" key="1">
    <citation type="journal article" date="2015" name="Int. J. Syst. Evol. Microbiol.">
        <title>Rhizobium oryzicola sp. nov., potential plant-growth-promoting endophytic bacteria isolated from rice roots.</title>
        <authorList>
            <person name="Zhang X.X."/>
            <person name="Gao J.S."/>
            <person name="Cao Y.H."/>
            <person name="Sheirdil R.A."/>
            <person name="Wang X.C."/>
            <person name="Zhang L."/>
        </authorList>
    </citation>
    <scope>NUCLEOTIDE SEQUENCE</scope>
    <source>
        <strain evidence="2">05753</strain>
    </source>
</reference>
<protein>
    <submittedName>
        <fullName evidence="2">HlyD family efflux transporter periplasmic adaptor subunit</fullName>
    </submittedName>
</protein>
<evidence type="ECO:0000313" key="2">
    <source>
        <dbReference type="EMBL" id="MDO1584892.1"/>
    </source>
</evidence>
<dbReference type="Gene3D" id="1.10.287.470">
    <property type="entry name" value="Helix hairpin bin"/>
    <property type="match status" value="1"/>
</dbReference>
<reference evidence="2" key="2">
    <citation type="submission" date="2023-07" db="EMBL/GenBank/DDBJ databases">
        <authorList>
            <person name="Sun H."/>
        </authorList>
    </citation>
    <scope>NUCLEOTIDE SEQUENCE</scope>
    <source>
        <strain evidence="2">05753</strain>
    </source>
</reference>
<keyword evidence="3" id="KW-1185">Reference proteome</keyword>
<name>A0ABT8T2L2_9HYPH</name>
<organism evidence="2 3">
    <name type="scientific">Rhizobium oryzicola</name>
    <dbReference type="NCBI Taxonomy" id="1232668"/>
    <lineage>
        <taxon>Bacteria</taxon>
        <taxon>Pseudomonadati</taxon>
        <taxon>Pseudomonadota</taxon>
        <taxon>Alphaproteobacteria</taxon>
        <taxon>Hyphomicrobiales</taxon>
        <taxon>Rhizobiaceae</taxon>
        <taxon>Rhizobium/Agrobacterium group</taxon>
        <taxon>Rhizobium</taxon>
    </lineage>
</organism>
<feature type="chain" id="PRO_5046588068" evidence="1">
    <location>
        <begin position="31"/>
        <end position="306"/>
    </location>
</feature>
<dbReference type="PANTHER" id="PTHR30469:SF38">
    <property type="entry name" value="HLYD FAMILY SECRETION PROTEIN"/>
    <property type="match status" value="1"/>
</dbReference>
<keyword evidence="1" id="KW-0732">Signal</keyword>
<dbReference type="EMBL" id="JAUKWQ010000011">
    <property type="protein sequence ID" value="MDO1584892.1"/>
    <property type="molecule type" value="Genomic_DNA"/>
</dbReference>
<dbReference type="PANTHER" id="PTHR30469">
    <property type="entry name" value="MULTIDRUG RESISTANCE PROTEIN MDTA"/>
    <property type="match status" value="1"/>
</dbReference>
<dbReference type="Gene3D" id="2.40.50.100">
    <property type="match status" value="1"/>
</dbReference>
<comment type="caution">
    <text evidence="2">The sequence shown here is derived from an EMBL/GenBank/DDBJ whole genome shotgun (WGS) entry which is preliminary data.</text>
</comment>
<dbReference type="Proteomes" id="UP001169006">
    <property type="component" value="Unassembled WGS sequence"/>
</dbReference>
<evidence type="ECO:0000256" key="1">
    <source>
        <dbReference type="SAM" id="SignalP"/>
    </source>
</evidence>
<gene>
    <name evidence="2" type="ORF">Q2T52_22620</name>
</gene>
<sequence>MKLKRSFRYIAMATASAIILPAALWLSANAPNAEEDQASEQRAAQPILAAARGVVEVEGGLLKITAPRDGRILSIETAEMRWVQAGDVLAKLDSRQEELAAKIAESEVGQAEARLRMVRAKAKAAAKLAERMQQAASGKAVSDQALDDAIAAKNDLTAEADIAVAALEAAKAKAALAAREVEMRIVRTPTDGVVIRQAVKLGDMVSLQAMTDMFTLLPAGDKIVRAEIPEQFLDGVKPDVEVEVFSDDRAVKPVPGRILRISPVLMQATGQLANERNDTRTATSIIAIRQDASLRVGQRVMVRVYK</sequence>
<dbReference type="RefSeq" id="WP_302079156.1">
    <property type="nucleotide sequence ID" value="NZ_JAUKWQ010000011.1"/>
</dbReference>
<accession>A0ABT8T2L2</accession>
<proteinExistence type="predicted"/>
<dbReference type="Gene3D" id="2.40.30.170">
    <property type="match status" value="1"/>
</dbReference>
<dbReference type="SUPFAM" id="SSF111369">
    <property type="entry name" value="HlyD-like secretion proteins"/>
    <property type="match status" value="1"/>
</dbReference>
<feature type="signal peptide" evidence="1">
    <location>
        <begin position="1"/>
        <end position="30"/>
    </location>
</feature>